<dbReference type="EMBL" id="JAMSHJ010000005">
    <property type="protein sequence ID" value="KAI5411372.1"/>
    <property type="molecule type" value="Genomic_DNA"/>
</dbReference>
<proteinExistence type="predicted"/>
<organism evidence="2 3">
    <name type="scientific">Pisum sativum</name>
    <name type="common">Garden pea</name>
    <name type="synonym">Lathyrus oleraceus</name>
    <dbReference type="NCBI Taxonomy" id="3888"/>
    <lineage>
        <taxon>Eukaryota</taxon>
        <taxon>Viridiplantae</taxon>
        <taxon>Streptophyta</taxon>
        <taxon>Embryophyta</taxon>
        <taxon>Tracheophyta</taxon>
        <taxon>Spermatophyta</taxon>
        <taxon>Magnoliopsida</taxon>
        <taxon>eudicotyledons</taxon>
        <taxon>Gunneridae</taxon>
        <taxon>Pentapetalae</taxon>
        <taxon>rosids</taxon>
        <taxon>fabids</taxon>
        <taxon>Fabales</taxon>
        <taxon>Fabaceae</taxon>
        <taxon>Papilionoideae</taxon>
        <taxon>50 kb inversion clade</taxon>
        <taxon>NPAAA clade</taxon>
        <taxon>Hologalegina</taxon>
        <taxon>IRL clade</taxon>
        <taxon>Fabeae</taxon>
        <taxon>Lathyrus</taxon>
    </lineage>
</organism>
<feature type="coiled-coil region" evidence="1">
    <location>
        <begin position="66"/>
        <end position="93"/>
    </location>
</feature>
<keyword evidence="3" id="KW-1185">Reference proteome</keyword>
<evidence type="ECO:0000313" key="2">
    <source>
        <dbReference type="EMBL" id="KAI5411372.1"/>
    </source>
</evidence>
<accession>A0A9D4X0I7</accession>
<keyword evidence="1" id="KW-0175">Coiled coil</keyword>
<feature type="coiled-coil region" evidence="1">
    <location>
        <begin position="207"/>
        <end position="241"/>
    </location>
</feature>
<evidence type="ECO:0000256" key="1">
    <source>
        <dbReference type="SAM" id="Coils"/>
    </source>
</evidence>
<sequence length="462" mass="52323">MNTRKVECTEPHLSIEEVLGMNGTKLKSVDLRNEMEKSIVLDRLSGVKNIFTEFLEISKGDDEGVVADLKIQILRLQKENQILKMKVQNVSRLANEVVLGMNTRKVECTEPHLAIEEVLGMNGTKHESVDLRNEMEKGVVADLKNQILRLQKENQILKMKVQNVSRLANEVVLGMNTRKVECTEPHLAIEEVLGMNGTKLEFVDLRNEMEKGVVADLKNQILRLQKENQILKMKVQNVSRLANEVVLGMNTTKVECTEPHLAIEEVLGMNGTKLESVDLRNEIEKGVVADLKNQILRLQKENQILKMKVQNVSRLANEVVLGMNTRKVECTEPHLAIEEVLGMNGTKLESVDLRNEMEKGVVADLKNQILRLQKENQILKMKVQNVSRLANEVVLGMNTTKVECTEPHLAIEEVLGMNGTKLESVDLRNEMEKSIVLDRLSGVKNIFTKFLEISKRDDEVVF</sequence>
<dbReference type="Proteomes" id="UP001058974">
    <property type="component" value="Chromosome 5"/>
</dbReference>
<gene>
    <name evidence="2" type="ORF">KIW84_056450</name>
</gene>
<feature type="coiled-coil region" evidence="1">
    <location>
        <begin position="133"/>
        <end position="167"/>
    </location>
</feature>
<feature type="coiled-coil region" evidence="1">
    <location>
        <begin position="281"/>
        <end position="315"/>
    </location>
</feature>
<reference evidence="2 3" key="1">
    <citation type="journal article" date="2022" name="Nat. Genet.">
        <title>Improved pea reference genome and pan-genome highlight genomic features and evolutionary characteristics.</title>
        <authorList>
            <person name="Yang T."/>
            <person name="Liu R."/>
            <person name="Luo Y."/>
            <person name="Hu S."/>
            <person name="Wang D."/>
            <person name="Wang C."/>
            <person name="Pandey M.K."/>
            <person name="Ge S."/>
            <person name="Xu Q."/>
            <person name="Li N."/>
            <person name="Li G."/>
            <person name="Huang Y."/>
            <person name="Saxena R.K."/>
            <person name="Ji Y."/>
            <person name="Li M."/>
            <person name="Yan X."/>
            <person name="He Y."/>
            <person name="Liu Y."/>
            <person name="Wang X."/>
            <person name="Xiang C."/>
            <person name="Varshney R.K."/>
            <person name="Ding H."/>
            <person name="Gao S."/>
            <person name="Zong X."/>
        </authorList>
    </citation>
    <scope>NUCLEOTIDE SEQUENCE [LARGE SCALE GENOMIC DNA]</scope>
    <source>
        <strain evidence="2 3">cv. Zhongwan 6</strain>
    </source>
</reference>
<feature type="coiled-coil region" evidence="1">
    <location>
        <begin position="355"/>
        <end position="389"/>
    </location>
</feature>
<name>A0A9D4X0I7_PEA</name>
<comment type="caution">
    <text evidence="2">The sequence shown here is derived from an EMBL/GenBank/DDBJ whole genome shotgun (WGS) entry which is preliminary data.</text>
</comment>
<dbReference type="Gramene" id="Psat05G0645000-T1">
    <property type="protein sequence ID" value="KAI5411372.1"/>
    <property type="gene ID" value="KIW84_056450"/>
</dbReference>
<dbReference type="AlphaFoldDB" id="A0A9D4X0I7"/>
<protein>
    <submittedName>
        <fullName evidence="2">Uncharacterized protein</fullName>
    </submittedName>
</protein>
<evidence type="ECO:0000313" key="3">
    <source>
        <dbReference type="Proteomes" id="UP001058974"/>
    </source>
</evidence>